<sequence length="73" mass="8746">MGDDHNKCSPPKEKEHVSVKETLPFIFQFKDEKTILHIKKNEKRKLNIVLLKWTYVSWNHIFAYESINFVDAK</sequence>
<keyword evidence="2" id="KW-1185">Reference proteome</keyword>
<dbReference type="EMBL" id="JBANQN010000001">
    <property type="protein sequence ID" value="KAK6803180.1"/>
    <property type="molecule type" value="Genomic_DNA"/>
</dbReference>
<dbReference type="AlphaFoldDB" id="A0AAN8UB31"/>
<evidence type="ECO:0000313" key="2">
    <source>
        <dbReference type="Proteomes" id="UP001371456"/>
    </source>
</evidence>
<protein>
    <submittedName>
        <fullName evidence="1">Uncharacterized protein</fullName>
    </submittedName>
</protein>
<evidence type="ECO:0000313" key="1">
    <source>
        <dbReference type="EMBL" id="KAK6803180.1"/>
    </source>
</evidence>
<comment type="caution">
    <text evidence="1">The sequence shown here is derived from an EMBL/GenBank/DDBJ whole genome shotgun (WGS) entry which is preliminary data.</text>
</comment>
<reference evidence="1 2" key="1">
    <citation type="submission" date="2024-02" db="EMBL/GenBank/DDBJ databases">
        <title>de novo genome assembly of Solanum bulbocastanum strain 11H21.</title>
        <authorList>
            <person name="Hosaka A.J."/>
        </authorList>
    </citation>
    <scope>NUCLEOTIDE SEQUENCE [LARGE SCALE GENOMIC DNA]</scope>
    <source>
        <tissue evidence="1">Young leaves</tissue>
    </source>
</reference>
<gene>
    <name evidence="1" type="ORF">RDI58_000964</name>
</gene>
<dbReference type="Proteomes" id="UP001371456">
    <property type="component" value="Unassembled WGS sequence"/>
</dbReference>
<organism evidence="1 2">
    <name type="scientific">Solanum bulbocastanum</name>
    <name type="common">Wild potato</name>
    <dbReference type="NCBI Taxonomy" id="147425"/>
    <lineage>
        <taxon>Eukaryota</taxon>
        <taxon>Viridiplantae</taxon>
        <taxon>Streptophyta</taxon>
        <taxon>Embryophyta</taxon>
        <taxon>Tracheophyta</taxon>
        <taxon>Spermatophyta</taxon>
        <taxon>Magnoliopsida</taxon>
        <taxon>eudicotyledons</taxon>
        <taxon>Gunneridae</taxon>
        <taxon>Pentapetalae</taxon>
        <taxon>asterids</taxon>
        <taxon>lamiids</taxon>
        <taxon>Solanales</taxon>
        <taxon>Solanaceae</taxon>
        <taxon>Solanoideae</taxon>
        <taxon>Solaneae</taxon>
        <taxon>Solanum</taxon>
    </lineage>
</organism>
<name>A0AAN8UB31_SOLBU</name>
<accession>A0AAN8UB31</accession>
<proteinExistence type="predicted"/>